<name>A0A0C9V7J5_SPHS4</name>
<dbReference type="AlphaFoldDB" id="A0A0C9V7J5"/>
<evidence type="ECO:0000313" key="2">
    <source>
        <dbReference type="Proteomes" id="UP000054279"/>
    </source>
</evidence>
<keyword evidence="2" id="KW-1185">Reference proteome</keyword>
<accession>A0A0C9V7J5</accession>
<proteinExistence type="predicted"/>
<sequence>MSRFTGSSYIPFPRRSSFNDDVVVDVWHFFRHTNIRSSPDTTIKFRNERELFTFNFNPPYSYGDQVIITMGSIDKECRLVGRIPIALDDEDQSTLDFRAIFVHYSPGFEETIMIPVPSSFFRDDFFQFTTPLHPSLPHNQPPSHTYPLILQIPRLLHTSINNFKNLYHLERSLGVTS</sequence>
<dbReference type="EMBL" id="KN837126">
    <property type="protein sequence ID" value="KIJ42974.1"/>
    <property type="molecule type" value="Genomic_DNA"/>
</dbReference>
<organism evidence="1 2">
    <name type="scientific">Sphaerobolus stellatus (strain SS14)</name>
    <dbReference type="NCBI Taxonomy" id="990650"/>
    <lineage>
        <taxon>Eukaryota</taxon>
        <taxon>Fungi</taxon>
        <taxon>Dikarya</taxon>
        <taxon>Basidiomycota</taxon>
        <taxon>Agaricomycotina</taxon>
        <taxon>Agaricomycetes</taxon>
        <taxon>Phallomycetidae</taxon>
        <taxon>Geastrales</taxon>
        <taxon>Sphaerobolaceae</taxon>
        <taxon>Sphaerobolus</taxon>
    </lineage>
</organism>
<evidence type="ECO:0000313" key="1">
    <source>
        <dbReference type="EMBL" id="KIJ42974.1"/>
    </source>
</evidence>
<gene>
    <name evidence="1" type="ORF">M422DRAFT_253763</name>
</gene>
<dbReference type="HOGENOM" id="CLU_115972_0_0_1"/>
<protein>
    <submittedName>
        <fullName evidence="1">Uncharacterized protein</fullName>
    </submittedName>
</protein>
<dbReference type="Proteomes" id="UP000054279">
    <property type="component" value="Unassembled WGS sequence"/>
</dbReference>
<reference evidence="1 2" key="1">
    <citation type="submission" date="2014-06" db="EMBL/GenBank/DDBJ databases">
        <title>Evolutionary Origins and Diversification of the Mycorrhizal Mutualists.</title>
        <authorList>
            <consortium name="DOE Joint Genome Institute"/>
            <consortium name="Mycorrhizal Genomics Consortium"/>
            <person name="Kohler A."/>
            <person name="Kuo A."/>
            <person name="Nagy L.G."/>
            <person name="Floudas D."/>
            <person name="Copeland A."/>
            <person name="Barry K.W."/>
            <person name="Cichocki N."/>
            <person name="Veneault-Fourrey C."/>
            <person name="LaButti K."/>
            <person name="Lindquist E.A."/>
            <person name="Lipzen A."/>
            <person name="Lundell T."/>
            <person name="Morin E."/>
            <person name="Murat C."/>
            <person name="Riley R."/>
            <person name="Ohm R."/>
            <person name="Sun H."/>
            <person name="Tunlid A."/>
            <person name="Henrissat B."/>
            <person name="Grigoriev I.V."/>
            <person name="Hibbett D.S."/>
            <person name="Martin F."/>
        </authorList>
    </citation>
    <scope>NUCLEOTIDE SEQUENCE [LARGE SCALE GENOMIC DNA]</scope>
    <source>
        <strain evidence="1 2">SS14</strain>
    </source>
</reference>